<dbReference type="Gene3D" id="3.40.50.300">
    <property type="entry name" value="P-loop containing nucleotide triphosphate hydrolases"/>
    <property type="match status" value="1"/>
</dbReference>
<keyword evidence="2" id="KW-0342">GTP-binding</keyword>
<dbReference type="Proteomes" id="UP000008909">
    <property type="component" value="Unassembled WGS sequence"/>
</dbReference>
<dbReference type="InterPro" id="IPR027417">
    <property type="entry name" value="P-loop_NTPase"/>
</dbReference>
<gene>
    <name evidence="3" type="ORF">CLF_104368</name>
</gene>
<dbReference type="Pfam" id="PF00071">
    <property type="entry name" value="Ras"/>
    <property type="match status" value="1"/>
</dbReference>
<accession>G7YBI4</accession>
<dbReference type="GO" id="GO:0003924">
    <property type="term" value="F:GTPase activity"/>
    <property type="evidence" value="ECO:0007669"/>
    <property type="project" value="InterPro"/>
</dbReference>
<dbReference type="AlphaFoldDB" id="G7YBI4"/>
<keyword evidence="4" id="KW-1185">Reference proteome</keyword>
<dbReference type="EMBL" id="DF143034">
    <property type="protein sequence ID" value="GAA50318.1"/>
    <property type="molecule type" value="Genomic_DNA"/>
</dbReference>
<keyword evidence="1" id="KW-0547">Nucleotide-binding</keyword>
<dbReference type="SUPFAM" id="SSF52540">
    <property type="entry name" value="P-loop containing nucleoside triphosphate hydrolases"/>
    <property type="match status" value="1"/>
</dbReference>
<evidence type="ECO:0000313" key="3">
    <source>
        <dbReference type="EMBL" id="GAA50318.1"/>
    </source>
</evidence>
<protein>
    <submittedName>
        <fullName evidence="3">Ras-like GTP-binding protein RhoL</fullName>
    </submittedName>
</protein>
<dbReference type="GO" id="GO:0007264">
    <property type="term" value="P:small GTPase-mediated signal transduction"/>
    <property type="evidence" value="ECO:0007669"/>
    <property type="project" value="InterPro"/>
</dbReference>
<dbReference type="GO" id="GO:0005525">
    <property type="term" value="F:GTP binding"/>
    <property type="evidence" value="ECO:0007669"/>
    <property type="project" value="UniProtKB-KW"/>
</dbReference>
<dbReference type="SMART" id="SM00174">
    <property type="entry name" value="RHO"/>
    <property type="match status" value="1"/>
</dbReference>
<dbReference type="InterPro" id="IPR003578">
    <property type="entry name" value="Small_GTPase_Rho"/>
</dbReference>
<dbReference type="NCBIfam" id="TIGR00231">
    <property type="entry name" value="small_GTP"/>
    <property type="match status" value="1"/>
</dbReference>
<dbReference type="InterPro" id="IPR005225">
    <property type="entry name" value="Small_GTP-bd"/>
</dbReference>
<reference key="2">
    <citation type="submission" date="2011-10" db="EMBL/GenBank/DDBJ databases">
        <title>The genome and transcriptome sequence of Clonorchis sinensis provide insights into the carcinogenic liver fluke.</title>
        <authorList>
            <person name="Wang X."/>
            <person name="Huang Y."/>
            <person name="Chen W."/>
            <person name="Liu H."/>
            <person name="Guo L."/>
            <person name="Chen Y."/>
            <person name="Luo F."/>
            <person name="Zhou W."/>
            <person name="Sun J."/>
            <person name="Mao Q."/>
            <person name="Liang P."/>
            <person name="Zhou C."/>
            <person name="Tian Y."/>
            <person name="Men J."/>
            <person name="Lv X."/>
            <person name="Huang L."/>
            <person name="Zhou J."/>
            <person name="Hu Y."/>
            <person name="Li R."/>
            <person name="Zhang F."/>
            <person name="Lei H."/>
            <person name="Li X."/>
            <person name="Hu X."/>
            <person name="Liang C."/>
            <person name="Xu J."/>
            <person name="Wu Z."/>
            <person name="Yu X."/>
        </authorList>
    </citation>
    <scope>NUCLEOTIDE SEQUENCE</scope>
    <source>
        <strain>Henan</strain>
    </source>
</reference>
<evidence type="ECO:0000256" key="1">
    <source>
        <dbReference type="ARBA" id="ARBA00022741"/>
    </source>
</evidence>
<reference evidence="3" key="1">
    <citation type="journal article" date="2011" name="Genome Biol.">
        <title>The draft genome of the carcinogenic human liver fluke Clonorchis sinensis.</title>
        <authorList>
            <person name="Wang X."/>
            <person name="Chen W."/>
            <person name="Huang Y."/>
            <person name="Sun J."/>
            <person name="Men J."/>
            <person name="Liu H."/>
            <person name="Luo F."/>
            <person name="Guo L."/>
            <person name="Lv X."/>
            <person name="Deng C."/>
            <person name="Zhou C."/>
            <person name="Fan Y."/>
            <person name="Li X."/>
            <person name="Huang L."/>
            <person name="Hu Y."/>
            <person name="Liang C."/>
            <person name="Hu X."/>
            <person name="Xu J."/>
            <person name="Yu X."/>
        </authorList>
    </citation>
    <scope>NUCLEOTIDE SEQUENCE [LARGE SCALE GENOMIC DNA]</scope>
    <source>
        <strain evidence="3">Henan</strain>
    </source>
</reference>
<dbReference type="SMART" id="SM00173">
    <property type="entry name" value="RAS"/>
    <property type="match status" value="1"/>
</dbReference>
<organism evidence="3 4">
    <name type="scientific">Clonorchis sinensis</name>
    <name type="common">Chinese liver fluke</name>
    <dbReference type="NCBI Taxonomy" id="79923"/>
    <lineage>
        <taxon>Eukaryota</taxon>
        <taxon>Metazoa</taxon>
        <taxon>Spiralia</taxon>
        <taxon>Lophotrochozoa</taxon>
        <taxon>Platyhelminthes</taxon>
        <taxon>Trematoda</taxon>
        <taxon>Digenea</taxon>
        <taxon>Opisthorchiida</taxon>
        <taxon>Opisthorchiata</taxon>
        <taxon>Opisthorchiidae</taxon>
        <taxon>Clonorchis</taxon>
    </lineage>
</organism>
<dbReference type="SMART" id="SM00175">
    <property type="entry name" value="RAB"/>
    <property type="match status" value="1"/>
</dbReference>
<evidence type="ECO:0000313" key="4">
    <source>
        <dbReference type="Proteomes" id="UP000008909"/>
    </source>
</evidence>
<dbReference type="InterPro" id="IPR001806">
    <property type="entry name" value="Small_GTPase"/>
</dbReference>
<sequence length="134" mass="15111">MGISDRPVKIVVLGDGMVGKTCLLMTYTSGHYPSEYVPTVFENYLGSVNVDGKQLAFELWDTAGNCALCFTRLFRSRGIQSFTTALISKYGCDHFVFLHSQDKFFGERRKKVVPGNISFGTSPWETHHTCWNDE</sequence>
<name>G7YBI4_CLOSI</name>
<proteinExistence type="predicted"/>
<evidence type="ECO:0000256" key="2">
    <source>
        <dbReference type="ARBA" id="ARBA00023134"/>
    </source>
</evidence>
<dbReference type="PANTHER" id="PTHR24072">
    <property type="entry name" value="RHO FAMILY GTPASE"/>
    <property type="match status" value="1"/>
</dbReference>
<dbReference type="PRINTS" id="PR00449">
    <property type="entry name" value="RASTRNSFRMNG"/>
</dbReference>